<dbReference type="PATRIC" id="fig|471514.4.peg.514"/>
<keyword evidence="2" id="KW-1185">Reference proteome</keyword>
<name>A0A0P9CLW6_9BACL</name>
<sequence length="92" mass="10871">MIEQVLWSLESLRFLQSITSSHFTPDETSIYRRNLMNEIEQKIIVLGTSMPSKEEQYLGTYRVVVDRHKVYYSLDPLGTVAYIESIKHMRMQ</sequence>
<proteinExistence type="predicted"/>
<dbReference type="Proteomes" id="UP000050482">
    <property type="component" value="Unassembled WGS sequence"/>
</dbReference>
<protein>
    <recommendedName>
        <fullName evidence="3">Plasmid stabilization protein</fullName>
    </recommendedName>
</protein>
<reference evidence="1 2" key="1">
    <citation type="submission" date="2015-09" db="EMBL/GenBank/DDBJ databases">
        <title>Draft genome sequence of Alicyclobacillus ferrooxydans DSM 22381.</title>
        <authorList>
            <person name="Hemp J."/>
        </authorList>
    </citation>
    <scope>NUCLEOTIDE SEQUENCE [LARGE SCALE GENOMIC DNA]</scope>
    <source>
        <strain evidence="1 2">TC-34</strain>
    </source>
</reference>
<dbReference type="STRING" id="471514.AN477_09685"/>
<evidence type="ECO:0000313" key="1">
    <source>
        <dbReference type="EMBL" id="KPV43977.1"/>
    </source>
</evidence>
<accession>A0A0P9CLW6</accession>
<gene>
    <name evidence="1" type="ORF">AN477_09685</name>
</gene>
<comment type="caution">
    <text evidence="1">The sequence shown here is derived from an EMBL/GenBank/DDBJ whole genome shotgun (WGS) entry which is preliminary data.</text>
</comment>
<dbReference type="EMBL" id="LJCO01000042">
    <property type="protein sequence ID" value="KPV43977.1"/>
    <property type="molecule type" value="Genomic_DNA"/>
</dbReference>
<evidence type="ECO:0008006" key="3">
    <source>
        <dbReference type="Google" id="ProtNLM"/>
    </source>
</evidence>
<dbReference type="AlphaFoldDB" id="A0A0P9CLW6"/>
<dbReference type="RefSeq" id="WP_054968953.1">
    <property type="nucleotide sequence ID" value="NZ_LJCO01000042.1"/>
</dbReference>
<evidence type="ECO:0000313" key="2">
    <source>
        <dbReference type="Proteomes" id="UP000050482"/>
    </source>
</evidence>
<organism evidence="1 2">
    <name type="scientific">Alicyclobacillus ferrooxydans</name>
    <dbReference type="NCBI Taxonomy" id="471514"/>
    <lineage>
        <taxon>Bacteria</taxon>
        <taxon>Bacillati</taxon>
        <taxon>Bacillota</taxon>
        <taxon>Bacilli</taxon>
        <taxon>Bacillales</taxon>
        <taxon>Alicyclobacillaceae</taxon>
        <taxon>Alicyclobacillus</taxon>
    </lineage>
</organism>